<gene>
    <name evidence="15 19" type="primary">rnc</name>
    <name evidence="19" type="ORF">E3A20_05520</name>
</gene>
<proteinExistence type="inferred from homology"/>
<dbReference type="PANTHER" id="PTHR11207:SF0">
    <property type="entry name" value="RIBONUCLEASE 3"/>
    <property type="match status" value="1"/>
</dbReference>
<dbReference type="Gene3D" id="1.10.1520.10">
    <property type="entry name" value="Ribonuclease III domain"/>
    <property type="match status" value="1"/>
</dbReference>
<evidence type="ECO:0000256" key="15">
    <source>
        <dbReference type="HAMAP-Rule" id="MF_00104"/>
    </source>
</evidence>
<dbReference type="GO" id="GO:0019843">
    <property type="term" value="F:rRNA binding"/>
    <property type="evidence" value="ECO:0007669"/>
    <property type="project" value="UniProtKB-KW"/>
</dbReference>
<dbReference type="PROSITE" id="PS50137">
    <property type="entry name" value="DS_RBD"/>
    <property type="match status" value="1"/>
</dbReference>
<comment type="cofactor">
    <cofactor evidence="15">
        <name>Mg(2+)</name>
        <dbReference type="ChEBI" id="CHEBI:18420"/>
    </cofactor>
</comment>
<evidence type="ECO:0000259" key="17">
    <source>
        <dbReference type="PROSITE" id="PS50137"/>
    </source>
</evidence>
<reference evidence="19 20" key="2">
    <citation type="submission" date="2019-08" db="EMBL/GenBank/DDBJ databases">
        <authorList>
            <person name="Henke P."/>
        </authorList>
    </citation>
    <scope>NUCLEOTIDE SEQUENCE [LARGE SCALE GENOMIC DNA]</scope>
    <source>
        <strain evidence="19">Phe10_nw2017</strain>
    </source>
</reference>
<evidence type="ECO:0000313" key="19">
    <source>
        <dbReference type="EMBL" id="TWW11035.1"/>
    </source>
</evidence>
<dbReference type="SUPFAM" id="SSF69065">
    <property type="entry name" value="RNase III domain-like"/>
    <property type="match status" value="1"/>
</dbReference>
<dbReference type="FunFam" id="3.30.160.20:FF:000003">
    <property type="entry name" value="Ribonuclease 3"/>
    <property type="match status" value="1"/>
</dbReference>
<evidence type="ECO:0000256" key="10">
    <source>
        <dbReference type="ARBA" id="ARBA00022723"/>
    </source>
</evidence>
<evidence type="ECO:0000256" key="4">
    <source>
        <dbReference type="ARBA" id="ARBA00011738"/>
    </source>
</evidence>
<keyword evidence="13 15" id="KW-0460">Magnesium</keyword>
<dbReference type="GO" id="GO:0042802">
    <property type="term" value="F:identical protein binding"/>
    <property type="evidence" value="ECO:0007669"/>
    <property type="project" value="UniProtKB-ARBA"/>
</dbReference>
<reference evidence="19 20" key="1">
    <citation type="submission" date="2019-08" db="EMBL/GenBank/DDBJ databases">
        <title>100 year-old enigma solved: identification of Planctomyces bekefii, the type genus and species of the phylum Planctomycetes.</title>
        <authorList>
            <person name="Svetlana D.N."/>
            <person name="Overmann J."/>
        </authorList>
    </citation>
    <scope>NUCLEOTIDE SEQUENCE [LARGE SCALE GENOMIC DNA]</scope>
    <source>
        <strain evidence="19">Phe10_nw2017</strain>
    </source>
</reference>
<evidence type="ECO:0000256" key="16">
    <source>
        <dbReference type="SAM" id="MobiDB-lite"/>
    </source>
</evidence>
<keyword evidence="11 15" id="KW-0255">Endonuclease</keyword>
<dbReference type="EMBL" id="SRHE01000069">
    <property type="protein sequence ID" value="TWW11035.1"/>
    <property type="molecule type" value="Genomic_DNA"/>
</dbReference>
<dbReference type="SMART" id="SM00535">
    <property type="entry name" value="RIBOc"/>
    <property type="match status" value="1"/>
</dbReference>
<feature type="region of interest" description="Disordered" evidence="16">
    <location>
        <begin position="200"/>
        <end position="232"/>
    </location>
</feature>
<dbReference type="GO" id="GO:0006364">
    <property type="term" value="P:rRNA processing"/>
    <property type="evidence" value="ECO:0007669"/>
    <property type="project" value="UniProtKB-UniRule"/>
</dbReference>
<evidence type="ECO:0000256" key="12">
    <source>
        <dbReference type="ARBA" id="ARBA00022801"/>
    </source>
</evidence>
<comment type="caution">
    <text evidence="19">The sequence shown here is derived from an EMBL/GenBank/DDBJ whole genome shotgun (WGS) entry which is preliminary data.</text>
</comment>
<keyword evidence="12 15" id="KW-0378">Hydrolase</keyword>
<dbReference type="GO" id="GO:0010468">
    <property type="term" value="P:regulation of gene expression"/>
    <property type="evidence" value="ECO:0007669"/>
    <property type="project" value="TreeGrafter"/>
</dbReference>
<dbReference type="InterPro" id="IPR036389">
    <property type="entry name" value="RNase_III_sf"/>
</dbReference>
<keyword evidence="7 15" id="KW-0507">mRNA processing</keyword>
<dbReference type="PROSITE" id="PS00517">
    <property type="entry name" value="RNASE_3_1"/>
    <property type="match status" value="1"/>
</dbReference>
<feature type="active site" evidence="15">
    <location>
        <position position="117"/>
    </location>
</feature>
<dbReference type="HAMAP" id="MF_00104">
    <property type="entry name" value="RNase_III"/>
    <property type="match status" value="1"/>
</dbReference>
<dbReference type="GO" id="GO:0004525">
    <property type="term" value="F:ribonuclease III activity"/>
    <property type="evidence" value="ECO:0007669"/>
    <property type="project" value="UniProtKB-UniRule"/>
</dbReference>
<protein>
    <recommendedName>
        <fullName evidence="15">Ribonuclease 3</fullName>
        <ecNumber evidence="15">3.1.26.3</ecNumber>
    </recommendedName>
    <alternativeName>
        <fullName evidence="15">Ribonuclease III</fullName>
        <shortName evidence="15">RNase III</shortName>
    </alternativeName>
</protein>
<keyword evidence="5 15" id="KW-0963">Cytoplasm</keyword>
<dbReference type="InterPro" id="IPR000999">
    <property type="entry name" value="RNase_III_dom"/>
</dbReference>
<dbReference type="GO" id="GO:0008033">
    <property type="term" value="P:tRNA processing"/>
    <property type="evidence" value="ECO:0007669"/>
    <property type="project" value="UniProtKB-KW"/>
</dbReference>
<name>A0A5C6MAB6_9PLAN</name>
<feature type="binding site" evidence="15">
    <location>
        <position position="114"/>
    </location>
    <ligand>
        <name>Mg(2+)</name>
        <dbReference type="ChEBI" id="CHEBI:18420"/>
    </ligand>
</feature>
<dbReference type="Proteomes" id="UP000321083">
    <property type="component" value="Unassembled WGS sequence"/>
</dbReference>
<evidence type="ECO:0000256" key="9">
    <source>
        <dbReference type="ARBA" id="ARBA00022722"/>
    </source>
</evidence>
<dbReference type="Pfam" id="PF14622">
    <property type="entry name" value="Ribonucleas_3_3"/>
    <property type="match status" value="1"/>
</dbReference>
<dbReference type="SMART" id="SM00358">
    <property type="entry name" value="DSRM"/>
    <property type="match status" value="1"/>
</dbReference>
<dbReference type="NCBIfam" id="TIGR02191">
    <property type="entry name" value="RNaseIII"/>
    <property type="match status" value="1"/>
</dbReference>
<dbReference type="AlphaFoldDB" id="A0A5C6MAB6"/>
<dbReference type="InterPro" id="IPR014720">
    <property type="entry name" value="dsRBD_dom"/>
</dbReference>
<evidence type="ECO:0000256" key="2">
    <source>
        <dbReference type="ARBA" id="ARBA00004496"/>
    </source>
</evidence>
<dbReference type="PANTHER" id="PTHR11207">
    <property type="entry name" value="RIBONUCLEASE III"/>
    <property type="match status" value="1"/>
</dbReference>
<keyword evidence="9 15" id="KW-0540">Nuclease</keyword>
<dbReference type="CDD" id="cd10845">
    <property type="entry name" value="DSRM_RNAse_III_family"/>
    <property type="match status" value="1"/>
</dbReference>
<dbReference type="Gene3D" id="3.30.160.20">
    <property type="match status" value="1"/>
</dbReference>
<evidence type="ECO:0000256" key="5">
    <source>
        <dbReference type="ARBA" id="ARBA00022490"/>
    </source>
</evidence>
<feature type="compositionally biased region" description="Low complexity" evidence="16">
    <location>
        <begin position="211"/>
        <end position="221"/>
    </location>
</feature>
<evidence type="ECO:0000256" key="6">
    <source>
        <dbReference type="ARBA" id="ARBA00022552"/>
    </source>
</evidence>
<comment type="catalytic activity">
    <reaction evidence="1 15">
        <text>Endonucleolytic cleavage to 5'-phosphomonoester.</text>
        <dbReference type="EC" id="3.1.26.3"/>
    </reaction>
</comment>
<keyword evidence="15" id="KW-0699">rRNA-binding</keyword>
<comment type="function">
    <text evidence="15">Digests double-stranded RNA. Involved in the processing of primary rRNA transcript to yield the immediate precursors to the large and small rRNAs (23S and 16S). Processes some mRNAs, and tRNAs when they are encoded in the rRNA operon. Processes pre-crRNA and tracrRNA of type II CRISPR loci if present in the organism.</text>
</comment>
<comment type="similarity">
    <text evidence="3">Belongs to the ribonuclease III family.</text>
</comment>
<keyword evidence="8 15" id="KW-0819">tRNA processing</keyword>
<comment type="subunit">
    <text evidence="4 15">Homodimer.</text>
</comment>
<dbReference type="GO" id="GO:0006397">
    <property type="term" value="P:mRNA processing"/>
    <property type="evidence" value="ECO:0007669"/>
    <property type="project" value="UniProtKB-UniRule"/>
</dbReference>
<feature type="domain" description="RNase III" evidence="18">
    <location>
        <begin position="1"/>
        <end position="128"/>
    </location>
</feature>
<feature type="domain" description="DRBM" evidence="17">
    <location>
        <begin position="155"/>
        <end position="224"/>
    </location>
</feature>
<feature type="active site" evidence="15">
    <location>
        <position position="45"/>
    </location>
</feature>
<dbReference type="GO" id="GO:0005737">
    <property type="term" value="C:cytoplasm"/>
    <property type="evidence" value="ECO:0007669"/>
    <property type="project" value="UniProtKB-SubCell"/>
</dbReference>
<dbReference type="FunFam" id="1.10.1520.10:FF:000001">
    <property type="entry name" value="Ribonuclease 3"/>
    <property type="match status" value="1"/>
</dbReference>
<evidence type="ECO:0000256" key="3">
    <source>
        <dbReference type="ARBA" id="ARBA00010183"/>
    </source>
</evidence>
<dbReference type="GO" id="GO:0003725">
    <property type="term" value="F:double-stranded RNA binding"/>
    <property type="evidence" value="ECO:0007669"/>
    <property type="project" value="TreeGrafter"/>
</dbReference>
<dbReference type="CDD" id="cd00593">
    <property type="entry name" value="RIBOc"/>
    <property type="match status" value="1"/>
</dbReference>
<dbReference type="PROSITE" id="PS50142">
    <property type="entry name" value="RNASE_3_2"/>
    <property type="match status" value="1"/>
</dbReference>
<keyword evidence="14 15" id="KW-0694">RNA-binding</keyword>
<feature type="binding site" evidence="15">
    <location>
        <position position="117"/>
    </location>
    <ligand>
        <name>Mg(2+)</name>
        <dbReference type="ChEBI" id="CHEBI:18420"/>
    </ligand>
</feature>
<sequence length="232" mass="25043">MGYRFKDRAQLYQALTHRSAIMELSSSGVCSDALPWNERFEFLGDAVLGLAISRRLMDLGQGLVEGELSRIRAALVNEVSLAVVARTLDLGRFLVLGKGAAKSGGRKRDSLLADGLEAVIGAVFNDGGFAAAEAVVDVLFGNVLRGDLMHLVQTDFKTMLQELTQEKFKKVPSYEVLLETGPDHNKVFEVRVILGTEELGRGSGASKKRASQAAAQQAFSKLSNEGEGEETP</sequence>
<keyword evidence="20" id="KW-1185">Reference proteome</keyword>
<organism evidence="19 20">
    <name type="scientific">Planctomyces bekefii</name>
    <dbReference type="NCBI Taxonomy" id="1653850"/>
    <lineage>
        <taxon>Bacteria</taxon>
        <taxon>Pseudomonadati</taxon>
        <taxon>Planctomycetota</taxon>
        <taxon>Planctomycetia</taxon>
        <taxon>Planctomycetales</taxon>
        <taxon>Planctomycetaceae</taxon>
        <taxon>Planctomyces</taxon>
    </lineage>
</organism>
<evidence type="ECO:0000256" key="8">
    <source>
        <dbReference type="ARBA" id="ARBA00022694"/>
    </source>
</evidence>
<accession>A0A5C6MAB6</accession>
<feature type="binding site" evidence="15">
    <location>
        <position position="41"/>
    </location>
    <ligand>
        <name>Mg(2+)</name>
        <dbReference type="ChEBI" id="CHEBI:18420"/>
    </ligand>
</feature>
<evidence type="ECO:0000313" key="20">
    <source>
        <dbReference type="Proteomes" id="UP000321083"/>
    </source>
</evidence>
<evidence type="ECO:0000256" key="14">
    <source>
        <dbReference type="ARBA" id="ARBA00022884"/>
    </source>
</evidence>
<evidence type="ECO:0000256" key="11">
    <source>
        <dbReference type="ARBA" id="ARBA00022759"/>
    </source>
</evidence>
<dbReference type="EC" id="3.1.26.3" evidence="15"/>
<comment type="subcellular location">
    <subcellularLocation>
        <location evidence="2 15">Cytoplasm</location>
    </subcellularLocation>
</comment>
<dbReference type="SUPFAM" id="SSF54768">
    <property type="entry name" value="dsRNA-binding domain-like"/>
    <property type="match status" value="1"/>
</dbReference>
<evidence type="ECO:0000256" key="1">
    <source>
        <dbReference type="ARBA" id="ARBA00000109"/>
    </source>
</evidence>
<keyword evidence="6 15" id="KW-0698">rRNA processing</keyword>
<dbReference type="InterPro" id="IPR011907">
    <property type="entry name" value="RNase_III"/>
</dbReference>
<evidence type="ECO:0000256" key="13">
    <source>
        <dbReference type="ARBA" id="ARBA00022842"/>
    </source>
</evidence>
<evidence type="ECO:0000256" key="7">
    <source>
        <dbReference type="ARBA" id="ARBA00022664"/>
    </source>
</evidence>
<keyword evidence="10 15" id="KW-0479">Metal-binding</keyword>
<dbReference type="Pfam" id="PF00035">
    <property type="entry name" value="dsrm"/>
    <property type="match status" value="1"/>
</dbReference>
<evidence type="ECO:0000259" key="18">
    <source>
        <dbReference type="PROSITE" id="PS50142"/>
    </source>
</evidence>
<dbReference type="GO" id="GO:0046872">
    <property type="term" value="F:metal ion binding"/>
    <property type="evidence" value="ECO:0007669"/>
    <property type="project" value="UniProtKB-KW"/>
</dbReference>